<dbReference type="Proteomes" id="UP001055072">
    <property type="component" value="Unassembled WGS sequence"/>
</dbReference>
<comment type="caution">
    <text evidence="1">The sequence shown here is derived from an EMBL/GenBank/DDBJ whole genome shotgun (WGS) entry which is preliminary data.</text>
</comment>
<proteinExistence type="predicted"/>
<evidence type="ECO:0000313" key="2">
    <source>
        <dbReference type="Proteomes" id="UP001055072"/>
    </source>
</evidence>
<dbReference type="EMBL" id="MU274922">
    <property type="protein sequence ID" value="KAI0086722.1"/>
    <property type="molecule type" value="Genomic_DNA"/>
</dbReference>
<name>A0ACB8TXF3_9APHY</name>
<protein>
    <submittedName>
        <fullName evidence="1">Uncharacterized protein</fullName>
    </submittedName>
</protein>
<keyword evidence="2" id="KW-1185">Reference proteome</keyword>
<gene>
    <name evidence="1" type="ORF">BDY19DRAFT_995734</name>
</gene>
<evidence type="ECO:0000313" key="1">
    <source>
        <dbReference type="EMBL" id="KAI0086722.1"/>
    </source>
</evidence>
<reference evidence="1" key="1">
    <citation type="journal article" date="2021" name="Environ. Microbiol.">
        <title>Gene family expansions and transcriptome signatures uncover fungal adaptations to wood decay.</title>
        <authorList>
            <person name="Hage H."/>
            <person name="Miyauchi S."/>
            <person name="Viragh M."/>
            <person name="Drula E."/>
            <person name="Min B."/>
            <person name="Chaduli D."/>
            <person name="Navarro D."/>
            <person name="Favel A."/>
            <person name="Norest M."/>
            <person name="Lesage-Meessen L."/>
            <person name="Balint B."/>
            <person name="Merenyi Z."/>
            <person name="de Eugenio L."/>
            <person name="Morin E."/>
            <person name="Martinez A.T."/>
            <person name="Baldrian P."/>
            <person name="Stursova M."/>
            <person name="Martinez M.J."/>
            <person name="Novotny C."/>
            <person name="Magnuson J.K."/>
            <person name="Spatafora J.W."/>
            <person name="Maurice S."/>
            <person name="Pangilinan J."/>
            <person name="Andreopoulos W."/>
            <person name="LaButti K."/>
            <person name="Hundley H."/>
            <person name="Na H."/>
            <person name="Kuo A."/>
            <person name="Barry K."/>
            <person name="Lipzen A."/>
            <person name="Henrissat B."/>
            <person name="Riley R."/>
            <person name="Ahrendt S."/>
            <person name="Nagy L.G."/>
            <person name="Grigoriev I.V."/>
            <person name="Martin F."/>
            <person name="Rosso M.N."/>
        </authorList>
    </citation>
    <scope>NUCLEOTIDE SEQUENCE</scope>
    <source>
        <strain evidence="1">CBS 384.51</strain>
    </source>
</reference>
<organism evidence="1 2">
    <name type="scientific">Irpex rosettiformis</name>
    <dbReference type="NCBI Taxonomy" id="378272"/>
    <lineage>
        <taxon>Eukaryota</taxon>
        <taxon>Fungi</taxon>
        <taxon>Dikarya</taxon>
        <taxon>Basidiomycota</taxon>
        <taxon>Agaricomycotina</taxon>
        <taxon>Agaricomycetes</taxon>
        <taxon>Polyporales</taxon>
        <taxon>Irpicaceae</taxon>
        <taxon>Irpex</taxon>
    </lineage>
</organism>
<accession>A0ACB8TXF3</accession>
<sequence length="128" mass="14820">MAGKRSSRRRKGSQTYGRYESSKVVQCDDCKEFVDARGFHQHAKAHKETKERVARMEAKRRQREDDDHVSRSPKRGRHSWQADPEPPQSPSPSTSRLDTSHALPTPQIDEEVPTQQQAELNLEHDEFE</sequence>